<name>A0A7W7NZW4_PSENT</name>
<organism evidence="1 2">
    <name type="scientific">Pseudomonas nitroreducens</name>
    <dbReference type="NCBI Taxonomy" id="46680"/>
    <lineage>
        <taxon>Bacteria</taxon>
        <taxon>Pseudomonadati</taxon>
        <taxon>Pseudomonadota</taxon>
        <taxon>Gammaproteobacteria</taxon>
        <taxon>Pseudomonadales</taxon>
        <taxon>Pseudomonadaceae</taxon>
        <taxon>Pseudomonas</taxon>
    </lineage>
</organism>
<evidence type="ECO:0000313" key="1">
    <source>
        <dbReference type="EMBL" id="MBB4861652.1"/>
    </source>
</evidence>
<reference evidence="1 2" key="1">
    <citation type="submission" date="2020-08" db="EMBL/GenBank/DDBJ databases">
        <title>Functional genomics of gut bacteria from endangered species of beetles.</title>
        <authorList>
            <person name="Carlos-Shanley C."/>
        </authorList>
    </citation>
    <scope>NUCLEOTIDE SEQUENCE [LARGE SCALE GENOMIC DNA]</scope>
    <source>
        <strain evidence="1 2">S00179</strain>
    </source>
</reference>
<dbReference type="EMBL" id="JACHLI010000001">
    <property type="protein sequence ID" value="MBB4861652.1"/>
    <property type="molecule type" value="Genomic_DNA"/>
</dbReference>
<comment type="caution">
    <text evidence="1">The sequence shown here is derived from an EMBL/GenBank/DDBJ whole genome shotgun (WGS) entry which is preliminary data.</text>
</comment>
<sequence length="83" mass="9148">MLLASTSGDMSIVTLIRDLPKSWVIQRDGRELRISKSDPKRRVFEKSSEAMAWAGGDPVVVASYAEEERQREADLAKLEAAGA</sequence>
<protein>
    <submittedName>
        <fullName evidence="1">Uncharacterized protein</fullName>
    </submittedName>
</protein>
<evidence type="ECO:0000313" key="2">
    <source>
        <dbReference type="Proteomes" id="UP000566995"/>
    </source>
</evidence>
<proteinExistence type="predicted"/>
<gene>
    <name evidence="1" type="ORF">HNP46_000463</name>
</gene>
<dbReference type="Proteomes" id="UP000566995">
    <property type="component" value="Unassembled WGS sequence"/>
</dbReference>
<dbReference type="RefSeq" id="WP_184585904.1">
    <property type="nucleotide sequence ID" value="NZ_JACHLI010000001.1"/>
</dbReference>
<dbReference type="AlphaFoldDB" id="A0A7W7NZW4"/>
<accession>A0A7W7NZW4</accession>